<dbReference type="AlphaFoldDB" id="A0A3B1BKX1"/>
<dbReference type="EMBL" id="UOFZ01000064">
    <property type="protein sequence ID" value="VAX12783.1"/>
    <property type="molecule type" value="Genomic_DNA"/>
</dbReference>
<protein>
    <recommendedName>
        <fullName evidence="2">General secretion pathway protein GspF</fullName>
    </recommendedName>
</protein>
<name>A0A3B1BKX1_9ZZZZ</name>
<evidence type="ECO:0000313" key="1">
    <source>
        <dbReference type="EMBL" id="VAX12783.1"/>
    </source>
</evidence>
<evidence type="ECO:0008006" key="2">
    <source>
        <dbReference type="Google" id="ProtNLM"/>
    </source>
</evidence>
<organism evidence="1">
    <name type="scientific">hydrothermal vent metagenome</name>
    <dbReference type="NCBI Taxonomy" id="652676"/>
    <lineage>
        <taxon>unclassified sequences</taxon>
        <taxon>metagenomes</taxon>
        <taxon>ecological metagenomes</taxon>
    </lineage>
</organism>
<gene>
    <name evidence="1" type="ORF">MNBD_GAMMA24-1773</name>
</gene>
<sequence length="105" mass="12228">MMKRPATLEKYIDLVEQALFEVEELRFSVEFDEEFMEGALNFVGILEQQLIGLLTSLKEERYEFTDEDLPFMTIVRGQSNLILPFKGLLNLINNTHRKGLETAEE</sequence>
<reference evidence="1" key="1">
    <citation type="submission" date="2018-06" db="EMBL/GenBank/DDBJ databases">
        <authorList>
            <person name="Zhirakovskaya E."/>
        </authorList>
    </citation>
    <scope>NUCLEOTIDE SEQUENCE</scope>
</reference>
<proteinExistence type="predicted"/>
<accession>A0A3B1BKX1</accession>